<evidence type="ECO:0000259" key="2">
    <source>
        <dbReference type="Pfam" id="PF18126"/>
    </source>
</evidence>
<dbReference type="PANTHER" id="PTHR28041:SF1">
    <property type="entry name" value="LARGE RIBOSOMAL SUBUNIT PROTEIN ML59"/>
    <property type="match status" value="1"/>
</dbReference>
<dbReference type="InterPro" id="IPR037507">
    <property type="entry name" value="Ribosomal_mL59"/>
</dbReference>
<dbReference type="InterPro" id="IPR040922">
    <property type="entry name" value="Ribosomal_mL59_dom"/>
</dbReference>
<organism evidence="3 4">
    <name type="scientific">Aulographum hederae CBS 113979</name>
    <dbReference type="NCBI Taxonomy" id="1176131"/>
    <lineage>
        <taxon>Eukaryota</taxon>
        <taxon>Fungi</taxon>
        <taxon>Dikarya</taxon>
        <taxon>Ascomycota</taxon>
        <taxon>Pezizomycotina</taxon>
        <taxon>Dothideomycetes</taxon>
        <taxon>Pleosporomycetidae</taxon>
        <taxon>Aulographales</taxon>
        <taxon>Aulographaceae</taxon>
    </lineage>
</organism>
<sequence>MSSINWRNVNAAKKLPDRLLNFFAKYPPPPAIFERKTTFKSLQLPKTTSEPVEIPSTTSSTDPNASSVETVADTLPPGSEWTFNPFAPQKNFTTGRWRGPIYGLRQQADLCKLAQKCGALDLMPPSIKNPETRAKRREELGLRVKGTGVGQKVKGHIWERKIKGKLEKRRVAMEGMPEMIRLWKQRGHGRGWKKFPK</sequence>
<feature type="domain" description="Large ribosomal subunit protein mL59" evidence="2">
    <location>
        <begin position="18"/>
        <end position="185"/>
    </location>
</feature>
<evidence type="ECO:0000256" key="1">
    <source>
        <dbReference type="SAM" id="MobiDB-lite"/>
    </source>
</evidence>
<dbReference type="Proteomes" id="UP000800041">
    <property type="component" value="Unassembled WGS sequence"/>
</dbReference>
<feature type="compositionally biased region" description="Polar residues" evidence="1">
    <location>
        <begin position="44"/>
        <end position="69"/>
    </location>
</feature>
<protein>
    <recommendedName>
        <fullName evidence="2">Large ribosomal subunit protein mL59 domain-containing protein</fullName>
    </recommendedName>
</protein>
<reference evidence="3" key="1">
    <citation type="journal article" date="2020" name="Stud. Mycol.">
        <title>101 Dothideomycetes genomes: a test case for predicting lifestyles and emergence of pathogens.</title>
        <authorList>
            <person name="Haridas S."/>
            <person name="Albert R."/>
            <person name="Binder M."/>
            <person name="Bloem J."/>
            <person name="Labutti K."/>
            <person name="Salamov A."/>
            <person name="Andreopoulos B."/>
            <person name="Baker S."/>
            <person name="Barry K."/>
            <person name="Bills G."/>
            <person name="Bluhm B."/>
            <person name="Cannon C."/>
            <person name="Castanera R."/>
            <person name="Culley D."/>
            <person name="Daum C."/>
            <person name="Ezra D."/>
            <person name="Gonzalez J."/>
            <person name="Henrissat B."/>
            <person name="Kuo A."/>
            <person name="Liang C."/>
            <person name="Lipzen A."/>
            <person name="Lutzoni F."/>
            <person name="Magnuson J."/>
            <person name="Mondo S."/>
            <person name="Nolan M."/>
            <person name="Ohm R."/>
            <person name="Pangilinan J."/>
            <person name="Park H.-J."/>
            <person name="Ramirez L."/>
            <person name="Alfaro M."/>
            <person name="Sun H."/>
            <person name="Tritt A."/>
            <person name="Yoshinaga Y."/>
            <person name="Zwiers L.-H."/>
            <person name="Turgeon B."/>
            <person name="Goodwin S."/>
            <person name="Spatafora J."/>
            <person name="Crous P."/>
            <person name="Grigoriev I."/>
        </authorList>
    </citation>
    <scope>NUCLEOTIDE SEQUENCE</scope>
    <source>
        <strain evidence="3">CBS 113979</strain>
    </source>
</reference>
<dbReference type="GO" id="GO:0003735">
    <property type="term" value="F:structural constituent of ribosome"/>
    <property type="evidence" value="ECO:0007669"/>
    <property type="project" value="InterPro"/>
</dbReference>
<evidence type="ECO:0000313" key="3">
    <source>
        <dbReference type="EMBL" id="KAF1987669.1"/>
    </source>
</evidence>
<evidence type="ECO:0000313" key="4">
    <source>
        <dbReference type="Proteomes" id="UP000800041"/>
    </source>
</evidence>
<dbReference type="Pfam" id="PF18126">
    <property type="entry name" value="Mitoc_mL59"/>
    <property type="match status" value="1"/>
</dbReference>
<dbReference type="PANTHER" id="PTHR28041">
    <property type="entry name" value="54S RIBOSOMAL PROTEIN L25, MITOCHONDRIAL"/>
    <property type="match status" value="1"/>
</dbReference>
<dbReference type="OrthoDB" id="18529at2759"/>
<dbReference type="EMBL" id="ML977151">
    <property type="protein sequence ID" value="KAF1987669.1"/>
    <property type="molecule type" value="Genomic_DNA"/>
</dbReference>
<gene>
    <name evidence="3" type="ORF">K402DRAFT_329847</name>
</gene>
<accession>A0A6G1H3T6</accession>
<proteinExistence type="predicted"/>
<dbReference type="AlphaFoldDB" id="A0A6G1H3T6"/>
<feature type="region of interest" description="Disordered" evidence="1">
    <location>
        <begin position="44"/>
        <end position="73"/>
    </location>
</feature>
<keyword evidence="4" id="KW-1185">Reference proteome</keyword>
<dbReference type="GO" id="GO:0005762">
    <property type="term" value="C:mitochondrial large ribosomal subunit"/>
    <property type="evidence" value="ECO:0007669"/>
    <property type="project" value="InterPro"/>
</dbReference>
<name>A0A6G1H3T6_9PEZI</name>